<keyword evidence="1" id="KW-1133">Transmembrane helix</keyword>
<keyword evidence="3" id="KW-1185">Reference proteome</keyword>
<dbReference type="EMBL" id="FQXJ01000011">
    <property type="protein sequence ID" value="SHI21835.1"/>
    <property type="molecule type" value="Genomic_DNA"/>
</dbReference>
<gene>
    <name evidence="2" type="ORF">SAMN02746098_03148</name>
</gene>
<reference evidence="3" key="1">
    <citation type="submission" date="2016-11" db="EMBL/GenBank/DDBJ databases">
        <authorList>
            <person name="Varghese N."/>
            <person name="Submissions S."/>
        </authorList>
    </citation>
    <scope>NUCLEOTIDE SEQUENCE [LARGE SCALE GENOMIC DNA]</scope>
    <source>
        <strain evidence="3">DSM 15449</strain>
    </source>
</reference>
<dbReference type="RefSeq" id="WP_073030667.1">
    <property type="nucleotide sequence ID" value="NZ_FQXJ01000011.1"/>
</dbReference>
<keyword evidence="1" id="KW-0472">Membrane</keyword>
<evidence type="ECO:0000256" key="1">
    <source>
        <dbReference type="SAM" id="Phobius"/>
    </source>
</evidence>
<dbReference type="InterPro" id="IPR048147">
    <property type="entry name" value="CBO0543-like"/>
</dbReference>
<feature type="transmembrane region" description="Helical" evidence="1">
    <location>
        <begin position="157"/>
        <end position="176"/>
    </location>
</feature>
<dbReference type="OrthoDB" id="1679483at2"/>
<feature type="transmembrane region" description="Helical" evidence="1">
    <location>
        <begin position="64"/>
        <end position="88"/>
    </location>
</feature>
<evidence type="ECO:0000313" key="2">
    <source>
        <dbReference type="EMBL" id="SHI21835.1"/>
    </source>
</evidence>
<dbReference type="NCBIfam" id="NF041644">
    <property type="entry name" value="CBO0543_fam"/>
    <property type="match status" value="1"/>
</dbReference>
<feature type="transmembrane region" description="Helical" evidence="1">
    <location>
        <begin position="100"/>
        <end position="117"/>
    </location>
</feature>
<dbReference type="AlphaFoldDB" id="A0A1M5ZC54"/>
<keyword evidence="1" id="KW-0812">Transmembrane</keyword>
<dbReference type="STRING" id="1121420.SAMN02746098_03148"/>
<name>A0A1M5ZC54_9FIRM</name>
<dbReference type="Proteomes" id="UP000183954">
    <property type="component" value="Unassembled WGS sequence"/>
</dbReference>
<organism evidence="2 3">
    <name type="scientific">Desulfosporosinus lacus DSM 15449</name>
    <dbReference type="NCBI Taxonomy" id="1121420"/>
    <lineage>
        <taxon>Bacteria</taxon>
        <taxon>Bacillati</taxon>
        <taxon>Bacillota</taxon>
        <taxon>Clostridia</taxon>
        <taxon>Eubacteriales</taxon>
        <taxon>Desulfitobacteriaceae</taxon>
        <taxon>Desulfosporosinus</taxon>
    </lineage>
</organism>
<evidence type="ECO:0000313" key="3">
    <source>
        <dbReference type="Proteomes" id="UP000183954"/>
    </source>
</evidence>
<sequence>MDVSQALQTYEFIRISLLELNIKIIELWFKYMIFTWRWWLNVGATLIPWIVWIILRKKESTDRLLYAGVLGAGIAGLLDGIGVEYGIWDYRYKLEPLIPGFFPFDFSLFPVAVMLSLQYLPKLNPIIKAVAFSAFSSFIVEPFWVSLQIYHHKSWKHYYSFPVLVVIYLIIYYVAFRRSKFEPL</sequence>
<accession>A0A1M5ZC54</accession>
<protein>
    <submittedName>
        <fullName evidence="2">Uncharacterized protein</fullName>
    </submittedName>
</protein>
<proteinExistence type="predicted"/>
<feature type="transmembrane region" description="Helical" evidence="1">
    <location>
        <begin position="36"/>
        <end position="55"/>
    </location>
</feature>
<feature type="transmembrane region" description="Helical" evidence="1">
    <location>
        <begin position="129"/>
        <end position="151"/>
    </location>
</feature>